<accession>A0ABU2FSS9</accession>
<dbReference type="RefSeq" id="WP_310901596.1">
    <property type="nucleotide sequence ID" value="NZ_JAMQOS010000006.1"/>
</dbReference>
<evidence type="ECO:0000259" key="1">
    <source>
        <dbReference type="Pfam" id="PF26450"/>
    </source>
</evidence>
<dbReference type="InterPro" id="IPR058442">
    <property type="entry name" value="DUF8129"/>
</dbReference>
<gene>
    <name evidence="2" type="ORF">NDI86_17060</name>
</gene>
<organism evidence="2 3">
    <name type="scientific">Haloarcula onubensis</name>
    <dbReference type="NCBI Taxonomy" id="2950539"/>
    <lineage>
        <taxon>Archaea</taxon>
        <taxon>Methanobacteriati</taxon>
        <taxon>Methanobacteriota</taxon>
        <taxon>Stenosarchaea group</taxon>
        <taxon>Halobacteria</taxon>
        <taxon>Halobacteriales</taxon>
        <taxon>Haloarculaceae</taxon>
        <taxon>Haloarcula</taxon>
    </lineage>
</organism>
<comment type="caution">
    <text evidence="2">The sequence shown here is derived from an EMBL/GenBank/DDBJ whole genome shotgun (WGS) entry which is preliminary data.</text>
</comment>
<proteinExistence type="predicted"/>
<name>A0ABU2FSS9_9EURY</name>
<dbReference type="EMBL" id="JAMQOS010000006">
    <property type="protein sequence ID" value="MDS0283827.1"/>
    <property type="molecule type" value="Genomic_DNA"/>
</dbReference>
<reference evidence="2 3" key="1">
    <citation type="submission" date="2022-06" db="EMBL/GenBank/DDBJ databases">
        <title>Halomicroarcula sp. a new haloarchaeum isolate from saline soil.</title>
        <authorList>
            <person name="Strakova D."/>
            <person name="Galisteo C."/>
            <person name="Sanchez-Porro C."/>
            <person name="Ventosa A."/>
        </authorList>
    </citation>
    <scope>NUCLEOTIDE SEQUENCE [LARGE SCALE GENOMIC DNA]</scope>
    <source>
        <strain evidence="2 3">S3CR25-11</strain>
    </source>
</reference>
<evidence type="ECO:0000313" key="2">
    <source>
        <dbReference type="EMBL" id="MDS0283827.1"/>
    </source>
</evidence>
<keyword evidence="3" id="KW-1185">Reference proteome</keyword>
<protein>
    <recommendedName>
        <fullName evidence="1">DUF8129 domain-containing protein</fullName>
    </recommendedName>
</protein>
<sequence length="112" mass="13242">MPDQTILETLPPEKLLVAKRLRVIGAALRMLSEAESVDHYISHEKKNRERQGVLRLLQDQRNKLRETYDVSTKCKSKQIPTRVACREQLEILHENYEPCLVEREYVPDWEDL</sequence>
<dbReference type="Pfam" id="PF26450">
    <property type="entry name" value="DUF8129"/>
    <property type="match status" value="1"/>
</dbReference>
<feature type="domain" description="DUF8129" evidence="1">
    <location>
        <begin position="12"/>
        <end position="66"/>
    </location>
</feature>
<dbReference type="Proteomes" id="UP001268864">
    <property type="component" value="Unassembled WGS sequence"/>
</dbReference>
<evidence type="ECO:0000313" key="3">
    <source>
        <dbReference type="Proteomes" id="UP001268864"/>
    </source>
</evidence>